<dbReference type="GO" id="GO:0004526">
    <property type="term" value="F:ribonuclease P activity"/>
    <property type="evidence" value="ECO:0007669"/>
    <property type="project" value="TreeGrafter"/>
</dbReference>
<dbReference type="InterPro" id="IPR004038">
    <property type="entry name" value="Ribosomal_eL8/eL30/eS12/Gad45"/>
</dbReference>
<dbReference type="GO" id="GO:0001650">
    <property type="term" value="C:fibrillar center"/>
    <property type="evidence" value="ECO:0007669"/>
    <property type="project" value="TreeGrafter"/>
</dbReference>
<sequence>MEPPTITKKQEKKALSGKKPKKETIKNVLAKPFKSYWPLLTPEDNNHLKETLTRLLPRLKNDRIKVPYSKIKEIPKCERKKFREQHATLEPLEVNETDRQSLIFGVNDVARLLEHREARSVLIASDVEPRLFVQHVLDQAVLYNVPVLVVTDLREVLKMKCGLSGAVIGLKNTIKPDCQLGLIQQTICNIYENYPVPETHVHYHRRQLKDASTIIISDNEDSVMDKSKSVIFVSDSDDEREIACKNHLRRGDKKRVFVPEKSEPSAKSTTFMHLESSSCVSNINNNGIHYQSLQVKRIRGDKNRNKRKMERFKKK</sequence>
<protein>
    <recommendedName>
        <fullName evidence="2">Ribosomal protein eL8/eL30/eS12/Gadd45 domain-containing protein</fullName>
    </recommendedName>
</protein>
<gene>
    <name evidence="3" type="ORF">BDFB_001708</name>
</gene>
<evidence type="ECO:0000256" key="1">
    <source>
        <dbReference type="SAM" id="MobiDB-lite"/>
    </source>
</evidence>
<dbReference type="PANTHER" id="PTHR46948:SF1">
    <property type="entry name" value="RIBONUCLEASE P PROTEIN SUBUNIT P38"/>
    <property type="match status" value="1"/>
</dbReference>
<dbReference type="AlphaFoldDB" id="A0A482VKC1"/>
<dbReference type="STRING" id="1661398.A0A482VKC1"/>
<name>A0A482VKC1_ASBVE</name>
<proteinExistence type="predicted"/>
<dbReference type="EMBL" id="QDEB01093059">
    <property type="protein sequence ID" value="RZC32967.1"/>
    <property type="molecule type" value="Genomic_DNA"/>
</dbReference>
<evidence type="ECO:0000313" key="3">
    <source>
        <dbReference type="EMBL" id="RZC32967.1"/>
    </source>
</evidence>
<dbReference type="InterPro" id="IPR042848">
    <property type="entry name" value="Rpp38"/>
</dbReference>
<comment type="caution">
    <text evidence="3">The sequence shown here is derived from an EMBL/GenBank/DDBJ whole genome shotgun (WGS) entry which is preliminary data.</text>
</comment>
<dbReference type="GO" id="GO:0001682">
    <property type="term" value="P:tRNA 5'-leader removal"/>
    <property type="evidence" value="ECO:0007669"/>
    <property type="project" value="InterPro"/>
</dbReference>
<evidence type="ECO:0000259" key="2">
    <source>
        <dbReference type="Pfam" id="PF01248"/>
    </source>
</evidence>
<dbReference type="Proteomes" id="UP000292052">
    <property type="component" value="Unassembled WGS sequence"/>
</dbReference>
<dbReference type="Gene3D" id="3.30.1330.30">
    <property type="match status" value="1"/>
</dbReference>
<dbReference type="OrthoDB" id="20109at2759"/>
<dbReference type="PANTHER" id="PTHR46948">
    <property type="entry name" value="RIBONUCLEASE P PROTEIN SUBUNIT P38"/>
    <property type="match status" value="1"/>
</dbReference>
<dbReference type="SUPFAM" id="SSF55315">
    <property type="entry name" value="L30e-like"/>
    <property type="match status" value="1"/>
</dbReference>
<reference evidence="3 4" key="1">
    <citation type="submission" date="2017-03" db="EMBL/GenBank/DDBJ databases">
        <title>Genome of the blue death feigning beetle - Asbolus verrucosus.</title>
        <authorList>
            <person name="Rider S.D."/>
        </authorList>
    </citation>
    <scope>NUCLEOTIDE SEQUENCE [LARGE SCALE GENOMIC DNA]</scope>
    <source>
        <strain evidence="3">Butters</strain>
        <tissue evidence="3">Head and leg muscle</tissue>
    </source>
</reference>
<accession>A0A482VKC1</accession>
<keyword evidence="4" id="KW-1185">Reference proteome</keyword>
<evidence type="ECO:0000313" key="4">
    <source>
        <dbReference type="Proteomes" id="UP000292052"/>
    </source>
</evidence>
<dbReference type="GO" id="GO:0033204">
    <property type="term" value="F:ribonuclease P RNA binding"/>
    <property type="evidence" value="ECO:0007669"/>
    <property type="project" value="TreeGrafter"/>
</dbReference>
<dbReference type="InterPro" id="IPR029064">
    <property type="entry name" value="Ribosomal_eL30-like_sf"/>
</dbReference>
<dbReference type="GO" id="GO:0000172">
    <property type="term" value="C:ribonuclease MRP complex"/>
    <property type="evidence" value="ECO:0007669"/>
    <property type="project" value="InterPro"/>
</dbReference>
<feature type="domain" description="Ribosomal protein eL8/eL30/eS12/Gadd45" evidence="2">
    <location>
        <begin position="98"/>
        <end position="152"/>
    </location>
</feature>
<feature type="region of interest" description="Disordered" evidence="1">
    <location>
        <begin position="1"/>
        <end position="21"/>
    </location>
</feature>
<dbReference type="GO" id="GO:0005655">
    <property type="term" value="C:nucleolar ribonuclease P complex"/>
    <property type="evidence" value="ECO:0007669"/>
    <property type="project" value="InterPro"/>
</dbReference>
<dbReference type="Pfam" id="PF01248">
    <property type="entry name" value="Ribosomal_L7Ae"/>
    <property type="match status" value="1"/>
</dbReference>
<organism evidence="3 4">
    <name type="scientific">Asbolus verrucosus</name>
    <name type="common">Desert ironclad beetle</name>
    <dbReference type="NCBI Taxonomy" id="1661398"/>
    <lineage>
        <taxon>Eukaryota</taxon>
        <taxon>Metazoa</taxon>
        <taxon>Ecdysozoa</taxon>
        <taxon>Arthropoda</taxon>
        <taxon>Hexapoda</taxon>
        <taxon>Insecta</taxon>
        <taxon>Pterygota</taxon>
        <taxon>Neoptera</taxon>
        <taxon>Endopterygota</taxon>
        <taxon>Coleoptera</taxon>
        <taxon>Polyphaga</taxon>
        <taxon>Cucujiformia</taxon>
        <taxon>Tenebrionidae</taxon>
        <taxon>Pimeliinae</taxon>
        <taxon>Asbolus</taxon>
    </lineage>
</organism>